<reference evidence="1 2" key="1">
    <citation type="submission" date="2024-09" db="EMBL/GenBank/DDBJ databases">
        <title>Rethinking Asexuality: The Enigmatic Case of Functional Sexual Genes in Lepraria (Stereocaulaceae).</title>
        <authorList>
            <person name="Doellman M."/>
            <person name="Sun Y."/>
            <person name="Barcenas-Pena A."/>
            <person name="Lumbsch H.T."/>
            <person name="Grewe F."/>
        </authorList>
    </citation>
    <scope>NUCLEOTIDE SEQUENCE [LARGE SCALE GENOMIC DNA]</scope>
    <source>
        <strain evidence="1 2">Grewe 0041</strain>
    </source>
</reference>
<protein>
    <recommendedName>
        <fullName evidence="3">DUF4911 domain-containing protein</fullName>
    </recommendedName>
</protein>
<evidence type="ECO:0008006" key="3">
    <source>
        <dbReference type="Google" id="ProtNLM"/>
    </source>
</evidence>
<accession>A0ABR4B4H5</accession>
<sequence>MNSELLEIVFELIQSYCNYTVRVLDPLTRNGAQGGRVSIKSAEGQRLTFSTLEDTMRGLSDVLILEKINSEAEFEVYHANLGMVDVGNFTDRSEIPQAVY</sequence>
<name>A0ABR4B4H5_9LECA</name>
<dbReference type="EMBL" id="JBHFEH010000025">
    <property type="protein sequence ID" value="KAL2052769.1"/>
    <property type="molecule type" value="Genomic_DNA"/>
</dbReference>
<keyword evidence="2" id="KW-1185">Reference proteome</keyword>
<evidence type="ECO:0000313" key="2">
    <source>
        <dbReference type="Proteomes" id="UP001590951"/>
    </source>
</evidence>
<comment type="caution">
    <text evidence="1">The sequence shown here is derived from an EMBL/GenBank/DDBJ whole genome shotgun (WGS) entry which is preliminary data.</text>
</comment>
<gene>
    <name evidence="1" type="ORF">ABVK25_007009</name>
</gene>
<organism evidence="1 2">
    <name type="scientific">Lepraria finkii</name>
    <dbReference type="NCBI Taxonomy" id="1340010"/>
    <lineage>
        <taxon>Eukaryota</taxon>
        <taxon>Fungi</taxon>
        <taxon>Dikarya</taxon>
        <taxon>Ascomycota</taxon>
        <taxon>Pezizomycotina</taxon>
        <taxon>Lecanoromycetes</taxon>
        <taxon>OSLEUM clade</taxon>
        <taxon>Lecanoromycetidae</taxon>
        <taxon>Lecanorales</taxon>
        <taxon>Lecanorineae</taxon>
        <taxon>Stereocaulaceae</taxon>
        <taxon>Lepraria</taxon>
    </lineage>
</organism>
<dbReference type="Proteomes" id="UP001590951">
    <property type="component" value="Unassembled WGS sequence"/>
</dbReference>
<evidence type="ECO:0000313" key="1">
    <source>
        <dbReference type="EMBL" id="KAL2052769.1"/>
    </source>
</evidence>
<proteinExistence type="predicted"/>